<dbReference type="Gene3D" id="3.40.630.30">
    <property type="match status" value="1"/>
</dbReference>
<accession>A0A378I7H5</accession>
<reference evidence="2 4" key="2">
    <citation type="submission" date="2018-06" db="EMBL/GenBank/DDBJ databases">
        <authorList>
            <consortium name="Pathogen Informatics"/>
            <person name="Doyle S."/>
        </authorList>
    </citation>
    <scope>NUCLEOTIDE SEQUENCE [LARGE SCALE GENOMIC DNA]</scope>
    <source>
        <strain evidence="2 4">NCTC12437</strain>
    </source>
</reference>
<name>A0A378I7H5_9GAMM</name>
<dbReference type="OrthoDB" id="5109343at2"/>
<dbReference type="GO" id="GO:0016740">
    <property type="term" value="F:transferase activity"/>
    <property type="evidence" value="ECO:0007669"/>
    <property type="project" value="UniProtKB-KW"/>
</dbReference>
<evidence type="ECO:0000313" key="4">
    <source>
        <dbReference type="Proteomes" id="UP000255066"/>
    </source>
</evidence>
<evidence type="ECO:0000313" key="3">
    <source>
        <dbReference type="Proteomes" id="UP000054735"/>
    </source>
</evidence>
<dbReference type="Proteomes" id="UP000054735">
    <property type="component" value="Unassembled WGS sequence"/>
</dbReference>
<gene>
    <name evidence="1" type="ORF">Lbir_2763</name>
    <name evidence="2" type="ORF">NCTC12437_00899</name>
</gene>
<dbReference type="AlphaFoldDB" id="A0A378I7H5"/>
<dbReference type="SUPFAM" id="SSF55729">
    <property type="entry name" value="Acyl-CoA N-acyltransferases (Nat)"/>
    <property type="match status" value="1"/>
</dbReference>
<keyword evidence="3" id="KW-1185">Reference proteome</keyword>
<evidence type="ECO:0000313" key="1">
    <source>
        <dbReference type="EMBL" id="KTC68161.1"/>
    </source>
</evidence>
<dbReference type="Proteomes" id="UP000255066">
    <property type="component" value="Unassembled WGS sequence"/>
</dbReference>
<protein>
    <submittedName>
        <fullName evidence="2">GNAT family acetyltransferase</fullName>
    </submittedName>
</protein>
<dbReference type="EMBL" id="LNXT01000048">
    <property type="protein sequence ID" value="KTC68161.1"/>
    <property type="molecule type" value="Genomic_DNA"/>
</dbReference>
<evidence type="ECO:0000313" key="2">
    <source>
        <dbReference type="EMBL" id="STX31129.1"/>
    </source>
</evidence>
<keyword evidence="2" id="KW-0808">Transferase</keyword>
<sequence length="187" mass="20819">MEYRKPEESDFAKMVDLQNENLAVNLASDLGDGFLSAGFTAEQLKAMDADLGITVGVEGDELCAYQCTSTLGYNKNVPLVQAMIDQFKHLNYQGKALSHYHSCVYGPVCIARTHRGKNIMSGLFQHMSRYIIEKHPEIELLTVLVSKANPRSVNAHIKLGMEVIGDFLFNGTEFVILVFPLYSIRNG</sequence>
<reference evidence="1 3" key="1">
    <citation type="submission" date="2015-11" db="EMBL/GenBank/DDBJ databases">
        <title>Genomic analysis of 38 Legionella species identifies large and diverse effector repertoires.</title>
        <authorList>
            <person name="Burstein D."/>
            <person name="Amaro F."/>
            <person name="Zusman T."/>
            <person name="Lifshitz Z."/>
            <person name="Cohen O."/>
            <person name="Gilbert J.A."/>
            <person name="Pupko T."/>
            <person name="Shuman H.A."/>
            <person name="Segal G."/>
        </authorList>
    </citation>
    <scope>NUCLEOTIDE SEQUENCE [LARGE SCALE GENOMIC DNA]</scope>
    <source>
        <strain evidence="1 3">CDC#1407-AL-14</strain>
    </source>
</reference>
<dbReference type="STRING" id="28083.Lbir_2763"/>
<dbReference type="InterPro" id="IPR016181">
    <property type="entry name" value="Acyl_CoA_acyltransferase"/>
</dbReference>
<dbReference type="RefSeq" id="WP_058524750.1">
    <property type="nucleotide sequence ID" value="NZ_CAAAHV010000004.1"/>
</dbReference>
<proteinExistence type="predicted"/>
<dbReference type="EMBL" id="UGNW01000001">
    <property type="protein sequence ID" value="STX31129.1"/>
    <property type="molecule type" value="Genomic_DNA"/>
</dbReference>
<organism evidence="2 4">
    <name type="scientific">Legionella birminghamensis</name>
    <dbReference type="NCBI Taxonomy" id="28083"/>
    <lineage>
        <taxon>Bacteria</taxon>
        <taxon>Pseudomonadati</taxon>
        <taxon>Pseudomonadota</taxon>
        <taxon>Gammaproteobacteria</taxon>
        <taxon>Legionellales</taxon>
        <taxon>Legionellaceae</taxon>
        <taxon>Legionella</taxon>
    </lineage>
</organism>